<protein>
    <submittedName>
        <fullName evidence="3">Merozoite surface antigen 1</fullName>
    </submittedName>
</protein>
<evidence type="ECO:0000313" key="3">
    <source>
        <dbReference type="EMBL" id="AAY44828.1"/>
    </source>
</evidence>
<gene>
    <name evidence="3" type="primary">msa1</name>
</gene>
<proteinExistence type="predicted"/>
<name>Q4TWH5_BABBO</name>
<dbReference type="AlphaFoldDB" id="Q4TWH5"/>
<sequence>MVTFSLFITALCCVSAVTSTEPESTQSFDRLVDSSPDAPEGFLYDDMINFYGAVESFGKNRLYGIISANFTIAGMKAQQVENTFTYIYKVVDMIKKNPIISSDKFNETAASKFSDKTDKEKFDAIFDSVKSMLKRIYHMQTFLKTLDWSSDIKEEDRRKAEEYFKKHIYKEGQNVDVQNMAGVCKAFLGEESYFYKLVVNVDDFETGKRLARVDHFVTPEPAIMPPEELIAEIEKEQAPSGPSGQTENGDLAAPSEPGAGAEPSPQGTPGTQQPQAPAPQSPPQTEQSTGNLNGQGKPAGSSFTFGGLTVA</sequence>
<evidence type="ECO:0000256" key="2">
    <source>
        <dbReference type="SAM" id="SignalP"/>
    </source>
</evidence>
<feature type="signal peptide" evidence="2">
    <location>
        <begin position="1"/>
        <end position="19"/>
    </location>
</feature>
<keyword evidence="3" id="KW-0477">Merozoite</keyword>
<accession>Q4TWH5</accession>
<evidence type="ECO:0000256" key="1">
    <source>
        <dbReference type="SAM" id="MobiDB-lite"/>
    </source>
</evidence>
<feature type="region of interest" description="Disordered" evidence="1">
    <location>
        <begin position="235"/>
        <end position="311"/>
    </location>
</feature>
<feature type="compositionally biased region" description="Low complexity" evidence="1">
    <location>
        <begin position="252"/>
        <end position="275"/>
    </location>
</feature>
<reference evidence="3" key="1">
    <citation type="journal article" date="2005" name="Infect. Immun.">
        <title>Sequence variation and immunologic cross-reactivity among Babesia bovis merozoite surface antigen 1 proteins from vaccine strains and vaccine breakthrough isolates.</title>
        <authorList>
            <person name="LeRoith T."/>
            <person name="Brayton K.A."/>
            <person name="Molloy J.B."/>
            <person name="Bock R.E."/>
            <person name="Hines S.A."/>
            <person name="Lew A.E."/>
            <person name="McElwain T.F."/>
        </authorList>
    </citation>
    <scope>NUCLEOTIDE SEQUENCE</scope>
    <source>
        <strain evidence="3">K</strain>
    </source>
</reference>
<feature type="chain" id="PRO_5004244640" evidence="2">
    <location>
        <begin position="20"/>
        <end position="311"/>
    </location>
</feature>
<organism evidence="3">
    <name type="scientific">Babesia bovis</name>
    <dbReference type="NCBI Taxonomy" id="5865"/>
    <lineage>
        <taxon>Eukaryota</taxon>
        <taxon>Sar</taxon>
        <taxon>Alveolata</taxon>
        <taxon>Apicomplexa</taxon>
        <taxon>Aconoidasida</taxon>
        <taxon>Piroplasmida</taxon>
        <taxon>Babesiidae</taxon>
        <taxon>Babesia</taxon>
    </lineage>
</organism>
<keyword evidence="2" id="KW-0732">Signal</keyword>
<dbReference type="EMBL" id="DQ028736">
    <property type="protein sequence ID" value="AAY44828.1"/>
    <property type="molecule type" value="Genomic_DNA"/>
</dbReference>
<feature type="non-terminal residue" evidence="3">
    <location>
        <position position="311"/>
    </location>
</feature>